<proteinExistence type="predicted"/>
<protein>
    <submittedName>
        <fullName evidence="3">Uncharacterized protein</fullName>
    </submittedName>
</protein>
<evidence type="ECO:0000256" key="1">
    <source>
        <dbReference type="SAM" id="MobiDB-lite"/>
    </source>
</evidence>
<feature type="transmembrane region" description="Helical" evidence="2">
    <location>
        <begin position="133"/>
        <end position="154"/>
    </location>
</feature>
<keyword evidence="2" id="KW-0472">Membrane</keyword>
<feature type="compositionally biased region" description="Gly residues" evidence="1">
    <location>
        <begin position="111"/>
        <end position="121"/>
    </location>
</feature>
<comment type="caution">
    <text evidence="3">The sequence shown here is derived from an EMBL/GenBank/DDBJ whole genome shotgun (WGS) entry which is preliminary data.</text>
</comment>
<accession>A0AAN8RL64</accession>
<keyword evidence="2" id="KW-1133">Transmembrane helix</keyword>
<dbReference type="AlphaFoldDB" id="A0AAN8RL64"/>
<sequence length="389" mass="40012">MGWGSKIKAGIKSGISGVKSLFGSGSSSSSSSTSPPPPPPPPPPSAPAPPSVPAPAPPPSSPDLGYFTNPSSEEMKSPKLNKPAKTLKDITKILGGGSNRRGKHHNRPGSGTFGGFGGGSRGSKHMGKKDNMIMGIIIGLIGIVIISLVFAAIISKLRKARAAAAEKAKRDGVVNAFNRNKEVQDQSQDLESGDCSIMNQQSGDTNDSSVGVAYSTQSYNDEKLNFIDVGGDDLMPPGGFWGQSDPTLSMETAAAMSGSVGCSNCAQNGSTGCESCAGGSDSQTPVPEGTLDQTWVRNNAAVETAIPEFAPSSPMTVVIPSVLPEVQISTSTFVDAPENINIGVADSGLTDVPATGYTETGTNTINIETPSLDLRPSEDFNAESILNIS</sequence>
<evidence type="ECO:0000313" key="4">
    <source>
        <dbReference type="Proteomes" id="UP001307849"/>
    </source>
</evidence>
<dbReference type="Proteomes" id="UP001307849">
    <property type="component" value="Unassembled WGS sequence"/>
</dbReference>
<feature type="region of interest" description="Disordered" evidence="1">
    <location>
        <begin position="1"/>
        <end position="124"/>
    </location>
</feature>
<dbReference type="EMBL" id="JAVHJM010000008">
    <property type="protein sequence ID" value="KAK6508637.1"/>
    <property type="molecule type" value="Genomic_DNA"/>
</dbReference>
<organism evidence="3 4">
    <name type="scientific">Arthrobotrys conoides</name>
    <dbReference type="NCBI Taxonomy" id="74498"/>
    <lineage>
        <taxon>Eukaryota</taxon>
        <taxon>Fungi</taxon>
        <taxon>Dikarya</taxon>
        <taxon>Ascomycota</taxon>
        <taxon>Pezizomycotina</taxon>
        <taxon>Orbiliomycetes</taxon>
        <taxon>Orbiliales</taxon>
        <taxon>Orbiliaceae</taxon>
        <taxon>Arthrobotrys</taxon>
    </lineage>
</organism>
<evidence type="ECO:0000256" key="2">
    <source>
        <dbReference type="SAM" id="Phobius"/>
    </source>
</evidence>
<name>A0AAN8RL64_9PEZI</name>
<keyword evidence="4" id="KW-1185">Reference proteome</keyword>
<feature type="compositionally biased region" description="Pro residues" evidence="1">
    <location>
        <begin position="34"/>
        <end position="61"/>
    </location>
</feature>
<gene>
    <name evidence="3" type="ORF">TWF506_010718</name>
</gene>
<reference evidence="3 4" key="1">
    <citation type="submission" date="2019-10" db="EMBL/GenBank/DDBJ databases">
        <authorList>
            <person name="Palmer J.M."/>
        </authorList>
    </citation>
    <scope>NUCLEOTIDE SEQUENCE [LARGE SCALE GENOMIC DNA]</scope>
    <source>
        <strain evidence="3 4">TWF506</strain>
    </source>
</reference>
<evidence type="ECO:0000313" key="3">
    <source>
        <dbReference type="EMBL" id="KAK6508637.1"/>
    </source>
</evidence>
<keyword evidence="2" id="KW-0812">Transmembrane</keyword>